<feature type="domain" description="SurA N-terminal" evidence="4">
    <location>
        <begin position="29"/>
        <end position="136"/>
    </location>
</feature>
<dbReference type="InterPro" id="IPR027304">
    <property type="entry name" value="Trigger_fact/SurA_dom_sf"/>
</dbReference>
<keyword evidence="1" id="KW-0175">Coiled coil</keyword>
<evidence type="ECO:0000313" key="5">
    <source>
        <dbReference type="EMBL" id="MFI6500437.1"/>
    </source>
</evidence>
<evidence type="ECO:0000256" key="2">
    <source>
        <dbReference type="SAM" id="MobiDB-lite"/>
    </source>
</evidence>
<proteinExistence type="predicted"/>
<feature type="signal peptide" evidence="3">
    <location>
        <begin position="1"/>
        <end position="21"/>
    </location>
</feature>
<name>A0ABW7YWY0_9ACTN</name>
<reference evidence="5 6" key="1">
    <citation type="submission" date="2024-10" db="EMBL/GenBank/DDBJ databases">
        <title>The Natural Products Discovery Center: Release of the First 8490 Sequenced Strains for Exploring Actinobacteria Biosynthetic Diversity.</title>
        <authorList>
            <person name="Kalkreuter E."/>
            <person name="Kautsar S.A."/>
            <person name="Yang D."/>
            <person name="Bader C.D."/>
            <person name="Teijaro C.N."/>
            <person name="Fluegel L."/>
            <person name="Davis C.M."/>
            <person name="Simpson J.R."/>
            <person name="Lauterbach L."/>
            <person name="Steele A.D."/>
            <person name="Gui C."/>
            <person name="Meng S."/>
            <person name="Li G."/>
            <person name="Viehrig K."/>
            <person name="Ye F."/>
            <person name="Su P."/>
            <person name="Kiefer A.F."/>
            <person name="Nichols A."/>
            <person name="Cepeda A.J."/>
            <person name="Yan W."/>
            <person name="Fan B."/>
            <person name="Jiang Y."/>
            <person name="Adhikari A."/>
            <person name="Zheng C.-J."/>
            <person name="Schuster L."/>
            <person name="Cowan T.M."/>
            <person name="Smanski M.J."/>
            <person name="Chevrette M.G."/>
            <person name="De Carvalho L.P.S."/>
            <person name="Shen B."/>
        </authorList>
    </citation>
    <scope>NUCLEOTIDE SEQUENCE [LARGE SCALE GENOMIC DNA]</scope>
    <source>
        <strain evidence="5 6">NPDC050545</strain>
    </source>
</reference>
<feature type="region of interest" description="Disordered" evidence="2">
    <location>
        <begin position="169"/>
        <end position="205"/>
    </location>
</feature>
<dbReference type="Gene3D" id="1.10.4030.10">
    <property type="entry name" value="Porin chaperone SurA, peptide-binding domain"/>
    <property type="match status" value="1"/>
</dbReference>
<keyword evidence="6" id="KW-1185">Reference proteome</keyword>
<dbReference type="Proteomes" id="UP001612741">
    <property type="component" value="Unassembled WGS sequence"/>
</dbReference>
<feature type="compositionally biased region" description="Polar residues" evidence="2">
    <location>
        <begin position="171"/>
        <end position="180"/>
    </location>
</feature>
<dbReference type="InterPro" id="IPR015391">
    <property type="entry name" value="SurA_N"/>
</dbReference>
<feature type="chain" id="PRO_5047385216" evidence="3">
    <location>
        <begin position="22"/>
        <end position="205"/>
    </location>
</feature>
<keyword evidence="3" id="KW-0732">Signal</keyword>
<evidence type="ECO:0000256" key="3">
    <source>
        <dbReference type="SAM" id="SignalP"/>
    </source>
</evidence>
<sequence>MKSIRVALAAAAAGVALTACANPIEAGAAAIVGNERIAAKDLNAEVKQYEQALTAARLDATALQVPLSQFVLYRMTNESVYRQLAAKHGVQVNESEIDAALKDPGQQQSPEINLLAKGVPPGDARDYLRGELSIRKIVDKLGGPQNQQALDALRKDFEAVKVTYSPRYGKVNTQPTQENPSMFLDTGRFGKLTPTQQPQAQQPQG</sequence>
<dbReference type="Pfam" id="PF09312">
    <property type="entry name" value="SurA_N"/>
    <property type="match status" value="1"/>
</dbReference>
<feature type="coiled-coil region" evidence="1">
    <location>
        <begin position="32"/>
        <end position="59"/>
    </location>
</feature>
<organism evidence="5 6">
    <name type="scientific">Nonomuraea typhae</name>
    <dbReference type="NCBI Taxonomy" id="2603600"/>
    <lineage>
        <taxon>Bacteria</taxon>
        <taxon>Bacillati</taxon>
        <taxon>Actinomycetota</taxon>
        <taxon>Actinomycetes</taxon>
        <taxon>Streptosporangiales</taxon>
        <taxon>Streptosporangiaceae</taxon>
        <taxon>Nonomuraea</taxon>
    </lineage>
</organism>
<evidence type="ECO:0000259" key="4">
    <source>
        <dbReference type="Pfam" id="PF09312"/>
    </source>
</evidence>
<feature type="compositionally biased region" description="Low complexity" evidence="2">
    <location>
        <begin position="193"/>
        <end position="205"/>
    </location>
</feature>
<accession>A0ABW7YWY0</accession>
<evidence type="ECO:0000256" key="1">
    <source>
        <dbReference type="SAM" id="Coils"/>
    </source>
</evidence>
<protein>
    <submittedName>
        <fullName evidence="5">SurA N-terminal domain-containing protein</fullName>
    </submittedName>
</protein>
<dbReference type="RefSeq" id="WP_397084332.1">
    <property type="nucleotide sequence ID" value="NZ_JBITGY010000006.1"/>
</dbReference>
<dbReference type="SUPFAM" id="SSF109998">
    <property type="entry name" value="Triger factor/SurA peptide-binding domain-like"/>
    <property type="match status" value="1"/>
</dbReference>
<dbReference type="EMBL" id="JBITGY010000006">
    <property type="protein sequence ID" value="MFI6500437.1"/>
    <property type="molecule type" value="Genomic_DNA"/>
</dbReference>
<dbReference type="PROSITE" id="PS51257">
    <property type="entry name" value="PROKAR_LIPOPROTEIN"/>
    <property type="match status" value="1"/>
</dbReference>
<comment type="caution">
    <text evidence="5">The sequence shown here is derived from an EMBL/GenBank/DDBJ whole genome shotgun (WGS) entry which is preliminary data.</text>
</comment>
<evidence type="ECO:0000313" key="6">
    <source>
        <dbReference type="Proteomes" id="UP001612741"/>
    </source>
</evidence>
<gene>
    <name evidence="5" type="ORF">ACIBG2_23870</name>
</gene>